<name>A0A833RWJ0_PHYIN</name>
<dbReference type="GO" id="GO:0051131">
    <property type="term" value="P:chaperone-mediated protein complex assembly"/>
    <property type="evidence" value="ECO:0007669"/>
    <property type="project" value="InterPro"/>
</dbReference>
<proteinExistence type="predicted"/>
<dbReference type="InterPro" id="IPR027410">
    <property type="entry name" value="TCP-1-like_intermed_sf"/>
</dbReference>
<dbReference type="GO" id="GO:0005524">
    <property type="term" value="F:ATP binding"/>
    <property type="evidence" value="ECO:0007669"/>
    <property type="project" value="InterPro"/>
</dbReference>
<comment type="caution">
    <text evidence="1">The sequence shown here is derived from an EMBL/GenBank/DDBJ whole genome shotgun (WGS) entry which is preliminary data.</text>
</comment>
<dbReference type="GO" id="GO:0045494">
    <property type="term" value="P:photoreceptor cell maintenance"/>
    <property type="evidence" value="ECO:0007669"/>
    <property type="project" value="TreeGrafter"/>
</dbReference>
<dbReference type="SUPFAM" id="SSF48592">
    <property type="entry name" value="GroEL equatorial domain-like"/>
    <property type="match status" value="1"/>
</dbReference>
<keyword evidence="2" id="KW-1185">Reference proteome</keyword>
<protein>
    <submittedName>
        <fullName evidence="1">TCP-1/cpn60 chaperonin family</fullName>
    </submittedName>
</protein>
<evidence type="ECO:0000313" key="2">
    <source>
        <dbReference type="Proteomes" id="UP000602510"/>
    </source>
</evidence>
<accession>A0A833RWJ0</accession>
<dbReference type="PANTHER" id="PTHR46883:SF1">
    <property type="entry name" value="BARDET-BIEDL SYNDROME 12 PROTEIN"/>
    <property type="match status" value="1"/>
</dbReference>
<dbReference type="InterPro" id="IPR042984">
    <property type="entry name" value="BBS12"/>
</dbReference>
<dbReference type="Proteomes" id="UP000602510">
    <property type="component" value="Unassembled WGS sequence"/>
</dbReference>
<evidence type="ECO:0000313" key="1">
    <source>
        <dbReference type="EMBL" id="KAF4034737.1"/>
    </source>
</evidence>
<sequence length="530" mass="57347">MDSIVLLQAVAGVARTVRSLYGPNKLRKQVTDELDQTLFSADAYTVASALQSQNAGTAILQQALDEQRKEFGTSCTTIVTLCGALADTVLELLRQGVPAGVIQLALSSVEKCCLTTAKHMRIPLTEAVPTFRSLIWTRQLEALGKILSTESIATSLAVTAASRLDPIRLSGAEDAPLSDLVTSSVVLGGVTSASSSQVFDGVLLPVTEGSPRNALRRRFSQSGEISITGGIVALAGDLDTLDFSMDASFHVIFVHGDVSSNVIDASVSTPKAPLIIPVSSYNALRQLAEISGAEIVDSWEELLPNAIGHESLQLNAVNFSVSKALEDEELATCFIQVKLSNTRHQPHTSVIVQGPTKSLAEELRNETVKTISRLRNGLRSGYVLPGNGGFWCACAAAVEQEATALVRQELQSLATTRLIDPLTQLGVILLENAAASDVEDDSFFSRLARVRTVQNRFTRSVLDVGASKFYSRYFDFRSAEYAVLTPKTTEPEGEDDRLSHVDEYESMTSAIRKSFRVIQLLLRIDRHHVN</sequence>
<dbReference type="AlphaFoldDB" id="A0A833RWJ0"/>
<dbReference type="PANTHER" id="PTHR46883">
    <property type="entry name" value="BARDET-BIEDL SYNDROME 12 PROTEIN"/>
    <property type="match status" value="1"/>
</dbReference>
<organism evidence="1 2">
    <name type="scientific">Phytophthora infestans</name>
    <name type="common">Potato late blight agent</name>
    <name type="synonym">Botrytis infestans</name>
    <dbReference type="NCBI Taxonomy" id="4787"/>
    <lineage>
        <taxon>Eukaryota</taxon>
        <taxon>Sar</taxon>
        <taxon>Stramenopiles</taxon>
        <taxon>Oomycota</taxon>
        <taxon>Peronosporomycetes</taxon>
        <taxon>Peronosporales</taxon>
        <taxon>Peronosporaceae</taxon>
        <taxon>Phytophthora</taxon>
    </lineage>
</organism>
<dbReference type="Pfam" id="PF00118">
    <property type="entry name" value="Cpn60_TCP1"/>
    <property type="match status" value="2"/>
</dbReference>
<dbReference type="InterPro" id="IPR002423">
    <property type="entry name" value="Cpn60/GroEL/TCP-1"/>
</dbReference>
<dbReference type="EMBL" id="WSZM01000351">
    <property type="protein sequence ID" value="KAF4034737.1"/>
    <property type="molecule type" value="Genomic_DNA"/>
</dbReference>
<dbReference type="Gene3D" id="1.10.560.10">
    <property type="entry name" value="GroEL-like equatorial domain"/>
    <property type="match status" value="2"/>
</dbReference>
<reference evidence="1" key="1">
    <citation type="submission" date="2020-04" db="EMBL/GenBank/DDBJ databases">
        <title>Hybrid Assembly of Korean Phytophthora infestans isolates.</title>
        <authorList>
            <person name="Prokchorchik M."/>
            <person name="Lee Y."/>
            <person name="Seo J."/>
            <person name="Cho J.-H."/>
            <person name="Park Y.-E."/>
            <person name="Jang D.-C."/>
            <person name="Im J.-S."/>
            <person name="Choi J.-G."/>
            <person name="Park H.-J."/>
            <person name="Lee G.-B."/>
            <person name="Lee Y.-G."/>
            <person name="Hong S.-Y."/>
            <person name="Cho K."/>
            <person name="Sohn K.H."/>
        </authorList>
    </citation>
    <scope>NUCLEOTIDE SEQUENCE</scope>
    <source>
        <strain evidence="1">KR_1_A1</strain>
    </source>
</reference>
<dbReference type="Gene3D" id="3.50.7.10">
    <property type="entry name" value="GroEL"/>
    <property type="match status" value="1"/>
</dbReference>
<dbReference type="InterPro" id="IPR027413">
    <property type="entry name" value="GROEL-like_equatorial_sf"/>
</dbReference>
<dbReference type="Gene3D" id="3.30.260.10">
    <property type="entry name" value="TCP-1-like chaperonin intermediate domain"/>
    <property type="match status" value="1"/>
</dbReference>
<gene>
    <name evidence="1" type="ORF">GN244_ATG13274</name>
</gene>
<dbReference type="InterPro" id="IPR027409">
    <property type="entry name" value="GroEL-like_apical_dom_sf"/>
</dbReference>